<dbReference type="PROSITE" id="PS50927">
    <property type="entry name" value="BULB_LECTIN"/>
    <property type="match status" value="1"/>
</dbReference>
<name>A0AA38WTU8_9ASTR</name>
<keyword evidence="2" id="KW-0723">Serine/threonine-protein kinase</keyword>
<dbReference type="InterPro" id="IPR011009">
    <property type="entry name" value="Kinase-like_dom_sf"/>
</dbReference>
<keyword evidence="9" id="KW-0325">Glycoprotein</keyword>
<dbReference type="PROSITE" id="PS50026">
    <property type="entry name" value="EGF_3"/>
    <property type="match status" value="1"/>
</dbReference>
<evidence type="ECO:0000259" key="16">
    <source>
        <dbReference type="PROSITE" id="PS50026"/>
    </source>
</evidence>
<proteinExistence type="predicted"/>
<evidence type="ECO:0000256" key="4">
    <source>
        <dbReference type="ARBA" id="ARBA00022729"/>
    </source>
</evidence>
<dbReference type="InterPro" id="IPR001245">
    <property type="entry name" value="Ser-Thr/Tyr_kinase_cat_dom"/>
</dbReference>
<keyword evidence="20" id="KW-1185">Reference proteome</keyword>
<dbReference type="InterPro" id="IPR001480">
    <property type="entry name" value="Bulb-type_lectin_dom"/>
</dbReference>
<dbReference type="SUPFAM" id="SSF51110">
    <property type="entry name" value="alpha-D-mannose-specific plant lectins"/>
    <property type="match status" value="1"/>
</dbReference>
<dbReference type="FunFam" id="3.30.200.20:FF:001238">
    <property type="entry name" value="Os08g0179000 protein"/>
    <property type="match status" value="1"/>
</dbReference>
<dbReference type="PROSITE" id="PS00108">
    <property type="entry name" value="PROTEIN_KINASE_ST"/>
    <property type="match status" value="1"/>
</dbReference>
<keyword evidence="13" id="KW-0812">Transmembrane</keyword>
<dbReference type="Pfam" id="PF08276">
    <property type="entry name" value="PAN_2"/>
    <property type="match status" value="1"/>
</dbReference>
<feature type="domain" description="Apple" evidence="18">
    <location>
        <begin position="337"/>
        <end position="425"/>
    </location>
</feature>
<organism evidence="19 20">
    <name type="scientific">Centaurea solstitialis</name>
    <name type="common">yellow star-thistle</name>
    <dbReference type="NCBI Taxonomy" id="347529"/>
    <lineage>
        <taxon>Eukaryota</taxon>
        <taxon>Viridiplantae</taxon>
        <taxon>Streptophyta</taxon>
        <taxon>Embryophyta</taxon>
        <taxon>Tracheophyta</taxon>
        <taxon>Spermatophyta</taxon>
        <taxon>Magnoliopsida</taxon>
        <taxon>eudicotyledons</taxon>
        <taxon>Gunneridae</taxon>
        <taxon>Pentapetalae</taxon>
        <taxon>asterids</taxon>
        <taxon>campanulids</taxon>
        <taxon>Asterales</taxon>
        <taxon>Asteraceae</taxon>
        <taxon>Carduoideae</taxon>
        <taxon>Cardueae</taxon>
        <taxon>Centaureinae</taxon>
        <taxon>Centaurea</taxon>
    </lineage>
</organism>
<evidence type="ECO:0000256" key="2">
    <source>
        <dbReference type="ARBA" id="ARBA00022527"/>
    </source>
</evidence>
<dbReference type="FunFam" id="1.10.510.10:FF:000060">
    <property type="entry name" value="G-type lectin S-receptor-like serine/threonine-protein kinase"/>
    <property type="match status" value="1"/>
</dbReference>
<reference evidence="19" key="1">
    <citation type="submission" date="2023-03" db="EMBL/GenBank/DDBJ databases">
        <title>Chromosome-scale reference genome and RAD-based genetic map of yellow starthistle (Centaurea solstitialis) reveal putative structural variation and QTLs associated with invader traits.</title>
        <authorList>
            <person name="Reatini B."/>
            <person name="Cang F.A."/>
            <person name="Jiang Q."/>
            <person name="Mckibben M.T.W."/>
            <person name="Barker M.S."/>
            <person name="Rieseberg L.H."/>
            <person name="Dlugosch K.M."/>
        </authorList>
    </citation>
    <scope>NUCLEOTIDE SEQUENCE</scope>
    <source>
        <strain evidence="19">CAN-66</strain>
        <tissue evidence="19">Leaf</tissue>
    </source>
</reference>
<evidence type="ECO:0000256" key="13">
    <source>
        <dbReference type="SAM" id="Phobius"/>
    </source>
</evidence>
<dbReference type="PROSITE" id="PS50011">
    <property type="entry name" value="PROTEIN_KINASE_DOM"/>
    <property type="match status" value="1"/>
</dbReference>
<dbReference type="SMART" id="SM00220">
    <property type="entry name" value="S_TKc"/>
    <property type="match status" value="1"/>
</dbReference>
<dbReference type="Gene3D" id="2.90.10.10">
    <property type="entry name" value="Bulb-type lectin domain"/>
    <property type="match status" value="1"/>
</dbReference>
<dbReference type="AlphaFoldDB" id="A0AA38WTU8"/>
<dbReference type="SUPFAM" id="SSF56112">
    <property type="entry name" value="Protein kinase-like (PK-like)"/>
    <property type="match status" value="1"/>
</dbReference>
<keyword evidence="13" id="KW-1133">Transmembrane helix</keyword>
<dbReference type="SMART" id="SM00473">
    <property type="entry name" value="PAN_AP"/>
    <property type="match status" value="1"/>
</dbReference>
<feature type="domain" description="Bulb-type lectin" evidence="17">
    <location>
        <begin position="28"/>
        <end position="151"/>
    </location>
</feature>
<keyword evidence="3" id="KW-0808">Transferase</keyword>
<feature type="chain" id="PRO_5041431870" description="non-specific serine/threonine protein kinase" evidence="14">
    <location>
        <begin position="26"/>
        <end position="846"/>
    </location>
</feature>
<dbReference type="InterPro" id="IPR003609">
    <property type="entry name" value="Pan_app"/>
</dbReference>
<evidence type="ECO:0000256" key="10">
    <source>
        <dbReference type="ARBA" id="ARBA00047899"/>
    </source>
</evidence>
<evidence type="ECO:0000259" key="17">
    <source>
        <dbReference type="PROSITE" id="PS50927"/>
    </source>
</evidence>
<evidence type="ECO:0000313" key="19">
    <source>
        <dbReference type="EMBL" id="KAJ9563226.1"/>
    </source>
</evidence>
<protein>
    <recommendedName>
        <fullName evidence="1">non-specific serine/threonine protein kinase</fullName>
        <ecNumber evidence="1">2.7.11.1</ecNumber>
    </recommendedName>
</protein>
<evidence type="ECO:0000256" key="11">
    <source>
        <dbReference type="ARBA" id="ARBA00048679"/>
    </source>
</evidence>
<evidence type="ECO:0000256" key="3">
    <source>
        <dbReference type="ARBA" id="ARBA00022679"/>
    </source>
</evidence>
<dbReference type="EC" id="2.7.11.1" evidence="1"/>
<evidence type="ECO:0000256" key="7">
    <source>
        <dbReference type="ARBA" id="ARBA00022840"/>
    </source>
</evidence>
<dbReference type="Gene3D" id="1.10.510.10">
    <property type="entry name" value="Transferase(Phosphotransferase) domain 1"/>
    <property type="match status" value="1"/>
</dbReference>
<keyword evidence="13" id="KW-0472">Membrane</keyword>
<gene>
    <name evidence="19" type="ORF">OSB04_008386</name>
</gene>
<dbReference type="GO" id="GO:0048544">
    <property type="term" value="P:recognition of pollen"/>
    <property type="evidence" value="ECO:0007669"/>
    <property type="project" value="InterPro"/>
</dbReference>
<comment type="caution">
    <text evidence="12">Lacks conserved residue(s) required for the propagation of feature annotation.</text>
</comment>
<keyword evidence="7" id="KW-0067">ATP-binding</keyword>
<evidence type="ECO:0000313" key="20">
    <source>
        <dbReference type="Proteomes" id="UP001172457"/>
    </source>
</evidence>
<feature type="domain" description="EGF-like" evidence="16">
    <location>
        <begin position="277"/>
        <end position="317"/>
    </location>
</feature>
<dbReference type="InterPro" id="IPR000858">
    <property type="entry name" value="S_locus_glycoprot_dom"/>
</dbReference>
<evidence type="ECO:0000256" key="9">
    <source>
        <dbReference type="ARBA" id="ARBA00023180"/>
    </source>
</evidence>
<sequence length="846" mass="95936">MEEISRTTTILLLLLLSFHLHKIFSAELHTISDSQLLTDKDTLVSPAGVFELGFFRPDESNENRYLGIWYKKISIKTFVWVANRDFPLTGPPSHHLLTISGAGILLLMNNLTVVWSSNTRTTSPKATANLLDTGNLVVIDEHRNDIWQSFDHPTDTNFLTNKEWYLTSWRSNQDPSPGEFTWSIDTRSYPQILLKQGSVVKFRGGPWNGLRFSDTLLLHRNTIYTYSVVINETEVIFTYKLYNNSVISRLTLDPTGVVQRLVWLEDENKWQPILELPNDTCDSYNICGGYGSCSHGIGNSTTCVCLDETRFVPRNPERWERADWSGGCVRRTALDNCEDGFKSSSDVFIKYSNVKLPDTHNCWFHRSVSLIECEGMCSKNCSCMAFGNMDIREEGSGCLVWFDDLMDLRVYFDGNGGQDIYIRMASSESFTKEDERASGSQKKIIIIIVPAILGLLILLGPCFLIMRKRKLKLKERNCLIAHKDVLDLPMFTLAMLVVATNNFSISNKLGQGGFGPVYKQFSKTTCVKGLLKDGREVAVKRLSVSSSQGVEEFKNEVIFISRLQHRNLVKILGYCFEGQEKMLIYEYMPNKGLDLFLFNETKSKTFDWLQRLHIINGIARGLLYLHQDSRLRIIHRDLKAANILLDHDMNPKISDFGLARSFGGNETTTTTKRVVGTYGYMSPEYAGNGIFSVKSDVFSFGVLMLEIVSGIPNRHNLIGNAWRLYKERKPLELVDSSLIEADYTFKMVRSIQVGLLCVQNNQEDRPNMSTVVMMLSSEGQLPEPKHPGFYIEEVVGDENSNHIQIRNSCNKGKNGEGDVGKNTQGWQNQGYETWEEEGSIDITILA</sequence>
<dbReference type="CDD" id="cd00028">
    <property type="entry name" value="B_lectin"/>
    <property type="match status" value="1"/>
</dbReference>
<feature type="signal peptide" evidence="14">
    <location>
        <begin position="1"/>
        <end position="25"/>
    </location>
</feature>
<evidence type="ECO:0000256" key="1">
    <source>
        <dbReference type="ARBA" id="ARBA00012513"/>
    </source>
</evidence>
<keyword evidence="6" id="KW-0418">Kinase</keyword>
<keyword evidence="4 14" id="KW-0732">Signal</keyword>
<keyword evidence="5" id="KW-0547">Nucleotide-binding</keyword>
<dbReference type="GO" id="GO:0004674">
    <property type="term" value="F:protein serine/threonine kinase activity"/>
    <property type="evidence" value="ECO:0007669"/>
    <property type="project" value="UniProtKB-KW"/>
</dbReference>
<dbReference type="PROSITE" id="PS50948">
    <property type="entry name" value="PAN"/>
    <property type="match status" value="1"/>
</dbReference>
<evidence type="ECO:0000259" key="15">
    <source>
        <dbReference type="PROSITE" id="PS50011"/>
    </source>
</evidence>
<dbReference type="PANTHER" id="PTHR32444">
    <property type="entry name" value="BULB-TYPE LECTIN DOMAIN-CONTAINING PROTEIN"/>
    <property type="match status" value="1"/>
</dbReference>
<evidence type="ECO:0000256" key="6">
    <source>
        <dbReference type="ARBA" id="ARBA00022777"/>
    </source>
</evidence>
<dbReference type="InterPro" id="IPR024171">
    <property type="entry name" value="SRK-like_kinase"/>
</dbReference>
<dbReference type="InterPro" id="IPR008271">
    <property type="entry name" value="Ser/Thr_kinase_AS"/>
</dbReference>
<feature type="domain" description="Protein kinase" evidence="15">
    <location>
        <begin position="503"/>
        <end position="789"/>
    </location>
</feature>
<dbReference type="InterPro" id="IPR000742">
    <property type="entry name" value="EGF"/>
</dbReference>
<evidence type="ECO:0000256" key="12">
    <source>
        <dbReference type="PROSITE-ProRule" id="PRU00076"/>
    </source>
</evidence>
<feature type="transmembrane region" description="Helical" evidence="13">
    <location>
        <begin position="444"/>
        <end position="466"/>
    </location>
</feature>
<dbReference type="PIRSF" id="PIRSF000641">
    <property type="entry name" value="SRK"/>
    <property type="match status" value="1"/>
</dbReference>
<dbReference type="Pfam" id="PF01453">
    <property type="entry name" value="B_lectin"/>
    <property type="match status" value="1"/>
</dbReference>
<keyword evidence="12" id="KW-0245">EGF-like domain</keyword>
<dbReference type="PANTHER" id="PTHR32444:SF183">
    <property type="entry name" value="APPLE DOMAIN-CONTAINING PROTEIN"/>
    <property type="match status" value="1"/>
</dbReference>
<dbReference type="CDD" id="cd14066">
    <property type="entry name" value="STKc_IRAK"/>
    <property type="match status" value="1"/>
</dbReference>
<comment type="caution">
    <text evidence="19">The sequence shown here is derived from an EMBL/GenBank/DDBJ whole genome shotgun (WGS) entry which is preliminary data.</text>
</comment>
<dbReference type="SMART" id="SM00108">
    <property type="entry name" value="B_lectin"/>
    <property type="match status" value="1"/>
</dbReference>
<comment type="catalytic activity">
    <reaction evidence="11">
        <text>L-seryl-[protein] + ATP = O-phospho-L-seryl-[protein] + ADP + H(+)</text>
        <dbReference type="Rhea" id="RHEA:17989"/>
        <dbReference type="Rhea" id="RHEA-COMP:9863"/>
        <dbReference type="Rhea" id="RHEA-COMP:11604"/>
        <dbReference type="ChEBI" id="CHEBI:15378"/>
        <dbReference type="ChEBI" id="CHEBI:29999"/>
        <dbReference type="ChEBI" id="CHEBI:30616"/>
        <dbReference type="ChEBI" id="CHEBI:83421"/>
        <dbReference type="ChEBI" id="CHEBI:456216"/>
        <dbReference type="EC" id="2.7.11.1"/>
    </reaction>
</comment>
<dbReference type="EMBL" id="JARYMX010000002">
    <property type="protein sequence ID" value="KAJ9563226.1"/>
    <property type="molecule type" value="Genomic_DNA"/>
</dbReference>
<dbReference type="Pfam" id="PF00954">
    <property type="entry name" value="S_locus_glycop"/>
    <property type="match status" value="1"/>
</dbReference>
<dbReference type="Pfam" id="PF07714">
    <property type="entry name" value="PK_Tyr_Ser-Thr"/>
    <property type="match status" value="1"/>
</dbReference>
<dbReference type="CDD" id="cd01098">
    <property type="entry name" value="PAN_AP_plant"/>
    <property type="match status" value="1"/>
</dbReference>
<evidence type="ECO:0000259" key="18">
    <source>
        <dbReference type="PROSITE" id="PS50948"/>
    </source>
</evidence>
<keyword evidence="8" id="KW-1015">Disulfide bond</keyword>
<evidence type="ECO:0000256" key="8">
    <source>
        <dbReference type="ARBA" id="ARBA00023157"/>
    </source>
</evidence>
<evidence type="ECO:0000256" key="5">
    <source>
        <dbReference type="ARBA" id="ARBA00022741"/>
    </source>
</evidence>
<dbReference type="GO" id="GO:0005524">
    <property type="term" value="F:ATP binding"/>
    <property type="evidence" value="ECO:0007669"/>
    <property type="project" value="UniProtKB-KW"/>
</dbReference>
<dbReference type="Gene3D" id="3.30.200.20">
    <property type="entry name" value="Phosphorylase Kinase, domain 1"/>
    <property type="match status" value="1"/>
</dbReference>
<dbReference type="InterPro" id="IPR000719">
    <property type="entry name" value="Prot_kinase_dom"/>
</dbReference>
<dbReference type="InterPro" id="IPR036426">
    <property type="entry name" value="Bulb-type_lectin_dom_sf"/>
</dbReference>
<dbReference type="Proteomes" id="UP001172457">
    <property type="component" value="Chromosome 2"/>
</dbReference>
<evidence type="ECO:0000256" key="14">
    <source>
        <dbReference type="SAM" id="SignalP"/>
    </source>
</evidence>
<feature type="non-terminal residue" evidence="19">
    <location>
        <position position="846"/>
    </location>
</feature>
<comment type="catalytic activity">
    <reaction evidence="10">
        <text>L-threonyl-[protein] + ATP = O-phospho-L-threonyl-[protein] + ADP + H(+)</text>
        <dbReference type="Rhea" id="RHEA:46608"/>
        <dbReference type="Rhea" id="RHEA-COMP:11060"/>
        <dbReference type="Rhea" id="RHEA-COMP:11605"/>
        <dbReference type="ChEBI" id="CHEBI:15378"/>
        <dbReference type="ChEBI" id="CHEBI:30013"/>
        <dbReference type="ChEBI" id="CHEBI:30616"/>
        <dbReference type="ChEBI" id="CHEBI:61977"/>
        <dbReference type="ChEBI" id="CHEBI:456216"/>
        <dbReference type="EC" id="2.7.11.1"/>
    </reaction>
</comment>
<accession>A0AA38WTU8</accession>